<organism evidence="1 2">
    <name type="scientific">Plasmopara halstedii</name>
    <name type="common">Downy mildew of sunflower</name>
    <dbReference type="NCBI Taxonomy" id="4781"/>
    <lineage>
        <taxon>Eukaryota</taxon>
        <taxon>Sar</taxon>
        <taxon>Stramenopiles</taxon>
        <taxon>Oomycota</taxon>
        <taxon>Peronosporomycetes</taxon>
        <taxon>Peronosporales</taxon>
        <taxon>Peronosporaceae</taxon>
        <taxon>Plasmopara</taxon>
    </lineage>
</organism>
<name>A0A0N7L5C7_PLAHL</name>
<reference evidence="2" key="1">
    <citation type="submission" date="2014-09" db="EMBL/GenBank/DDBJ databases">
        <authorList>
            <person name="Sharma Rahul"/>
            <person name="Thines Marco"/>
        </authorList>
    </citation>
    <scope>NUCLEOTIDE SEQUENCE [LARGE SCALE GENOMIC DNA]</scope>
</reference>
<dbReference type="Proteomes" id="UP000054928">
    <property type="component" value="Unassembled WGS sequence"/>
</dbReference>
<dbReference type="RefSeq" id="XP_024577476.1">
    <property type="nucleotide sequence ID" value="XM_024726840.1"/>
</dbReference>
<dbReference type="AlphaFoldDB" id="A0A0N7L5C7"/>
<dbReference type="OrthoDB" id="93167at2759"/>
<keyword evidence="2" id="KW-1185">Reference proteome</keyword>
<proteinExistence type="predicted"/>
<dbReference type="GeneID" id="36406327"/>
<dbReference type="EMBL" id="CCYD01000524">
    <property type="protein sequence ID" value="CEG41107.1"/>
    <property type="molecule type" value="Genomic_DNA"/>
</dbReference>
<protein>
    <submittedName>
        <fullName evidence="1">Uncharacterized protein</fullName>
    </submittedName>
</protein>
<evidence type="ECO:0000313" key="1">
    <source>
        <dbReference type="EMBL" id="CEG41107.1"/>
    </source>
</evidence>
<accession>A0A0N7L5C7</accession>
<evidence type="ECO:0000313" key="2">
    <source>
        <dbReference type="Proteomes" id="UP000054928"/>
    </source>
</evidence>
<sequence>MVYRERPPYPGTGFQDQLLRLISRFMCRFKTSNTLLRDWWVLPLGQGGLGLAPIPNTVRSFQVFMMCKMILIGRLTPNVTSLADPFIRLFDQAISSWGEHFDILYTPVTTSPDYAISRRLWIGLALGLTGTMCFPLGTPAFGESSQTID</sequence>